<dbReference type="Pfam" id="PF03993">
    <property type="entry name" value="DUF349"/>
    <property type="match status" value="3"/>
</dbReference>
<reference evidence="2 3" key="1">
    <citation type="submission" date="2019-12" db="EMBL/GenBank/DDBJ databases">
        <authorList>
            <person name="Huq M.A."/>
        </authorList>
    </citation>
    <scope>NUCLEOTIDE SEQUENCE [LARGE SCALE GENOMIC DNA]</scope>
    <source>
        <strain evidence="2 3">MAH-18</strain>
    </source>
</reference>
<dbReference type="EMBL" id="WSEK01000004">
    <property type="protein sequence ID" value="MVQ47925.1"/>
    <property type="molecule type" value="Genomic_DNA"/>
</dbReference>
<evidence type="ECO:0000313" key="3">
    <source>
        <dbReference type="Proteomes" id="UP000473525"/>
    </source>
</evidence>
<dbReference type="Proteomes" id="UP000473525">
    <property type="component" value="Unassembled WGS sequence"/>
</dbReference>
<name>A0A6L6XQP9_9ACTN</name>
<comment type="caution">
    <text evidence="2">The sequence shown here is derived from an EMBL/GenBank/DDBJ whole genome shotgun (WGS) entry which is preliminary data.</text>
</comment>
<keyword evidence="1" id="KW-0175">Coiled coil</keyword>
<evidence type="ECO:0000313" key="2">
    <source>
        <dbReference type="EMBL" id="MVQ47925.1"/>
    </source>
</evidence>
<dbReference type="AlphaFoldDB" id="A0A6L6XQP9"/>
<accession>A0A6L6XQP9</accession>
<protein>
    <submittedName>
        <fullName evidence="2">DUF349 domain-containing protein</fullName>
    </submittedName>
</protein>
<keyword evidence="3" id="KW-1185">Reference proteome</keyword>
<organism evidence="2 3">
    <name type="scientific">Nocardioides agri</name>
    <dbReference type="NCBI Taxonomy" id="2682843"/>
    <lineage>
        <taxon>Bacteria</taxon>
        <taxon>Bacillati</taxon>
        <taxon>Actinomycetota</taxon>
        <taxon>Actinomycetes</taxon>
        <taxon>Propionibacteriales</taxon>
        <taxon>Nocardioidaceae</taxon>
        <taxon>Nocardioides</taxon>
    </lineage>
</organism>
<feature type="coiled-coil region" evidence="1">
    <location>
        <begin position="348"/>
        <end position="431"/>
    </location>
</feature>
<sequence length="437" mass="48652">MGAGVPSGDGAVAALPDQRQCVNRAECTVTSEQWGRVGEDGTVYVRTAEGERSVGQYPAGSPDEALRFFTERYAALAFEVELLEKRVASGVMTPEEAATSVRTVQEQVANANAVGDLAALAQRLEALGPVLEEQREARKAERAKRSAEAREGKERIVTEAEQLAVGNDWRHGANRMRELLDEWKALPRIDRAADDALWRRFSTARTSYTRRRKAHFAEQHEMRDAARSVKEQLAAEAEQLATSTDWGATAGRYRDLMRQWKAAGPAPRDVDEALWKRFRGAQDTFFGARDAAAAEQDAEFAANAEVKEALLVEAEALLPITDLEAAKRSFRDIAERWDAAGKVPRDRIKELEARIRRVENELRGIEDEQWRRSDPEKSARADDMVSKLEAAIAQVEADLEKARASGNERKIKELEENLASRQSFLETAKRASADFAS</sequence>
<gene>
    <name evidence="2" type="ORF">GON03_01935</name>
</gene>
<dbReference type="InterPro" id="IPR007139">
    <property type="entry name" value="DUF349"/>
</dbReference>
<proteinExistence type="predicted"/>
<evidence type="ECO:0000256" key="1">
    <source>
        <dbReference type="SAM" id="Coils"/>
    </source>
</evidence>